<evidence type="ECO:0000256" key="2">
    <source>
        <dbReference type="SAM" id="Phobius"/>
    </source>
</evidence>
<dbReference type="PANTHER" id="PTHR36336">
    <property type="entry name" value="OS09G0560400 PROTEIN"/>
    <property type="match status" value="1"/>
</dbReference>
<dbReference type="EMBL" id="HBDV01000219">
    <property type="protein sequence ID" value="CAD8215873.1"/>
    <property type="molecule type" value="Transcribed_RNA"/>
</dbReference>
<name>A0A7R9SV15_9CHLO</name>
<proteinExistence type="predicted"/>
<evidence type="ECO:0000256" key="1">
    <source>
        <dbReference type="SAM" id="MobiDB-lite"/>
    </source>
</evidence>
<keyword evidence="2" id="KW-0472">Membrane</keyword>
<dbReference type="AlphaFoldDB" id="A0A7R9SV15"/>
<feature type="region of interest" description="Disordered" evidence="1">
    <location>
        <begin position="146"/>
        <end position="171"/>
    </location>
</feature>
<accession>A0A7R9SV15</accession>
<feature type="chain" id="PRO_5031245962" evidence="3">
    <location>
        <begin position="23"/>
        <end position="293"/>
    </location>
</feature>
<organism evidence="4">
    <name type="scientific">Polyblepharides amylifera</name>
    <dbReference type="NCBI Taxonomy" id="1486889"/>
    <lineage>
        <taxon>Eukaryota</taxon>
        <taxon>Viridiplantae</taxon>
        <taxon>Chlorophyta</taxon>
        <taxon>Pyramimonadophyceae</taxon>
        <taxon>Pyramimonadales</taxon>
        <taxon>Polyblepharidaceae</taxon>
        <taxon>Polyblepharides</taxon>
    </lineage>
</organism>
<evidence type="ECO:0000313" key="4">
    <source>
        <dbReference type="EMBL" id="CAD8215873.1"/>
    </source>
</evidence>
<sequence length="293" mass="32176">MSSPLFVFVCIALLVLSNEVGAKRKTRLDGQQAGAAEPSSQSSGHGSVNHVVCNITGPCTPCTQPEKDEDWSVCRSTGYRQPITCLLLPQEESTRLATEVVEAPVTKIEASATEVESSGAELAEVPARRRKRKRFLGRKLFGDQHDFPAHDSEFDLEDDPSPSDDAPYGRDRIGDLTKEIGDDYEADHIDDVLVPASFLNKVGKSAKDKSHFQKIAALIPAHWRRRLFFEEKLGGKIGGERRFSTFQSCSLETSSASKESVSVFAFEGICLVLLAVSVPVIVIRKNQLTARRT</sequence>
<reference evidence="4" key="1">
    <citation type="submission" date="2021-01" db="EMBL/GenBank/DDBJ databases">
        <authorList>
            <person name="Corre E."/>
            <person name="Pelletier E."/>
            <person name="Niang G."/>
            <person name="Scheremetjew M."/>
            <person name="Finn R."/>
            <person name="Kale V."/>
            <person name="Holt S."/>
            <person name="Cochrane G."/>
            <person name="Meng A."/>
            <person name="Brown T."/>
            <person name="Cohen L."/>
        </authorList>
    </citation>
    <scope>NUCLEOTIDE SEQUENCE</scope>
    <source>
        <strain evidence="4">CCMP720</strain>
    </source>
</reference>
<keyword evidence="2" id="KW-0812">Transmembrane</keyword>
<keyword evidence="3" id="KW-0732">Signal</keyword>
<feature type="transmembrane region" description="Helical" evidence="2">
    <location>
        <begin position="263"/>
        <end position="283"/>
    </location>
</feature>
<keyword evidence="2" id="KW-1133">Transmembrane helix</keyword>
<protein>
    <submittedName>
        <fullName evidence="4">Uncharacterized protein</fullName>
    </submittedName>
</protein>
<feature type="signal peptide" evidence="3">
    <location>
        <begin position="1"/>
        <end position="22"/>
    </location>
</feature>
<dbReference type="PANTHER" id="PTHR36336:SF1">
    <property type="entry name" value="OS09G0560400 PROTEIN"/>
    <property type="match status" value="1"/>
</dbReference>
<gene>
    <name evidence="4" type="ORF">PAMY1081_LOCUS147</name>
</gene>
<evidence type="ECO:0000256" key="3">
    <source>
        <dbReference type="SAM" id="SignalP"/>
    </source>
</evidence>